<evidence type="ECO:0000256" key="1">
    <source>
        <dbReference type="SAM" id="MobiDB-lite"/>
    </source>
</evidence>
<dbReference type="Proteomes" id="UP001168098">
    <property type="component" value="Unassembled WGS sequence"/>
</dbReference>
<reference evidence="2 3" key="1">
    <citation type="journal article" date="2023" name="BMC Biotechnol.">
        <title>Vitis rotundifolia cv Carlos genome sequencing.</title>
        <authorList>
            <person name="Huff M."/>
            <person name="Hulse-Kemp A."/>
            <person name="Scheffler B."/>
            <person name="Youngblood R."/>
            <person name="Simpson S."/>
            <person name="Babiker E."/>
            <person name="Staton M."/>
        </authorList>
    </citation>
    <scope>NUCLEOTIDE SEQUENCE [LARGE SCALE GENOMIC DNA]</scope>
    <source>
        <tissue evidence="2">Leaf</tissue>
    </source>
</reference>
<evidence type="ECO:0000313" key="2">
    <source>
        <dbReference type="EMBL" id="KAJ9699300.1"/>
    </source>
</evidence>
<proteinExistence type="predicted"/>
<dbReference type="EMBL" id="JARBHA010000006">
    <property type="protein sequence ID" value="KAJ9699300.1"/>
    <property type="molecule type" value="Genomic_DNA"/>
</dbReference>
<accession>A0AA39A1M9</accession>
<dbReference type="AlphaFoldDB" id="A0AA39A1M9"/>
<evidence type="ECO:0000313" key="3">
    <source>
        <dbReference type="Proteomes" id="UP001168098"/>
    </source>
</evidence>
<name>A0AA39A1M9_VITRO</name>
<feature type="compositionally biased region" description="Polar residues" evidence="1">
    <location>
        <begin position="84"/>
        <end position="95"/>
    </location>
</feature>
<protein>
    <submittedName>
        <fullName evidence="2">Uncharacterized protein</fullName>
    </submittedName>
</protein>
<keyword evidence="3" id="KW-1185">Reference proteome</keyword>
<comment type="caution">
    <text evidence="2">The sequence shown here is derived from an EMBL/GenBank/DDBJ whole genome shotgun (WGS) entry which is preliminary data.</text>
</comment>
<organism evidence="2 3">
    <name type="scientific">Vitis rotundifolia</name>
    <name type="common">Muscadine grape</name>
    <dbReference type="NCBI Taxonomy" id="103349"/>
    <lineage>
        <taxon>Eukaryota</taxon>
        <taxon>Viridiplantae</taxon>
        <taxon>Streptophyta</taxon>
        <taxon>Embryophyta</taxon>
        <taxon>Tracheophyta</taxon>
        <taxon>Spermatophyta</taxon>
        <taxon>Magnoliopsida</taxon>
        <taxon>eudicotyledons</taxon>
        <taxon>Gunneridae</taxon>
        <taxon>Pentapetalae</taxon>
        <taxon>rosids</taxon>
        <taxon>Vitales</taxon>
        <taxon>Vitaceae</taxon>
        <taxon>Viteae</taxon>
        <taxon>Vitis</taxon>
    </lineage>
</organism>
<feature type="compositionally biased region" description="Basic residues" evidence="1">
    <location>
        <begin position="66"/>
        <end position="75"/>
    </location>
</feature>
<sequence length="95" mass="10521">MLCNSVGFNWLACLAATKLKMGLGRRKDEGFRARGFQRGVVGSSRVAGISPVGTTIVGGKKEKLNQRKPRPVHPIRRSDHRFSRSNSSPITLRFN</sequence>
<feature type="region of interest" description="Disordered" evidence="1">
    <location>
        <begin position="63"/>
        <end position="95"/>
    </location>
</feature>
<gene>
    <name evidence="2" type="ORF">PVL29_008077</name>
</gene>